<evidence type="ECO:0000313" key="9">
    <source>
        <dbReference type="EMBL" id="PWA41903.1"/>
    </source>
</evidence>
<evidence type="ECO:0000256" key="3">
    <source>
        <dbReference type="ARBA" id="ARBA00022989"/>
    </source>
</evidence>
<evidence type="ECO:0000256" key="1">
    <source>
        <dbReference type="ARBA" id="ARBA00004167"/>
    </source>
</evidence>
<dbReference type="AlphaFoldDB" id="A0A2U1KYT1"/>
<feature type="region of interest" description="Disordered" evidence="6">
    <location>
        <begin position="122"/>
        <end position="143"/>
    </location>
</feature>
<comment type="caution">
    <text evidence="9">The sequence shown here is derived from an EMBL/GenBank/DDBJ whole genome shotgun (WGS) entry which is preliminary data.</text>
</comment>
<feature type="domain" description="GTD-binding" evidence="8">
    <location>
        <begin position="478"/>
        <end position="576"/>
    </location>
</feature>
<feature type="coiled-coil region" evidence="5">
    <location>
        <begin position="551"/>
        <end position="578"/>
    </location>
</feature>
<accession>A0A2U1KYT1</accession>
<evidence type="ECO:0000313" key="10">
    <source>
        <dbReference type="Proteomes" id="UP000245207"/>
    </source>
</evidence>
<dbReference type="Pfam" id="PF04576">
    <property type="entry name" value="Zein-binding"/>
    <property type="match status" value="2"/>
</dbReference>
<dbReference type="PROSITE" id="PS51775">
    <property type="entry name" value="GTD_BINDING"/>
    <property type="match status" value="2"/>
</dbReference>
<keyword evidence="2 7" id="KW-0812">Transmembrane</keyword>
<dbReference type="OrthoDB" id="1853282at2759"/>
<feature type="region of interest" description="Disordered" evidence="6">
    <location>
        <begin position="235"/>
        <end position="254"/>
    </location>
</feature>
<dbReference type="GO" id="GO:0080115">
    <property type="term" value="F:myosin XI tail binding"/>
    <property type="evidence" value="ECO:0007669"/>
    <property type="project" value="UniProtKB-ARBA"/>
</dbReference>
<keyword evidence="5" id="KW-0175">Coiled coil</keyword>
<comment type="subcellular location">
    <subcellularLocation>
        <location evidence="1">Membrane</location>
        <topology evidence="1">Single-pass membrane protein</topology>
    </subcellularLocation>
</comment>
<gene>
    <name evidence="9" type="ORF">CTI12_AA549850</name>
</gene>
<evidence type="ECO:0000256" key="6">
    <source>
        <dbReference type="SAM" id="MobiDB-lite"/>
    </source>
</evidence>
<dbReference type="STRING" id="35608.A0A2U1KYT1"/>
<dbReference type="Proteomes" id="UP000245207">
    <property type="component" value="Unassembled WGS sequence"/>
</dbReference>
<dbReference type="InterPro" id="IPR039306">
    <property type="entry name" value="MYOB"/>
</dbReference>
<evidence type="ECO:0000256" key="7">
    <source>
        <dbReference type="SAM" id="Phobius"/>
    </source>
</evidence>
<keyword evidence="4 7" id="KW-0472">Membrane</keyword>
<feature type="domain" description="GTD-binding" evidence="8">
    <location>
        <begin position="330"/>
        <end position="428"/>
    </location>
</feature>
<dbReference type="EMBL" id="PKPP01012759">
    <property type="protein sequence ID" value="PWA41903.1"/>
    <property type="molecule type" value="Genomic_DNA"/>
</dbReference>
<reference evidence="9 10" key="1">
    <citation type="journal article" date="2018" name="Mol. Plant">
        <title>The genome of Artemisia annua provides insight into the evolution of Asteraceae family and artemisinin biosynthesis.</title>
        <authorList>
            <person name="Shen Q."/>
            <person name="Zhang L."/>
            <person name="Liao Z."/>
            <person name="Wang S."/>
            <person name="Yan T."/>
            <person name="Shi P."/>
            <person name="Liu M."/>
            <person name="Fu X."/>
            <person name="Pan Q."/>
            <person name="Wang Y."/>
            <person name="Lv Z."/>
            <person name="Lu X."/>
            <person name="Zhang F."/>
            <person name="Jiang W."/>
            <person name="Ma Y."/>
            <person name="Chen M."/>
            <person name="Hao X."/>
            <person name="Li L."/>
            <person name="Tang Y."/>
            <person name="Lv G."/>
            <person name="Zhou Y."/>
            <person name="Sun X."/>
            <person name="Brodelius P.E."/>
            <person name="Rose J.K.C."/>
            <person name="Tang K."/>
        </authorList>
    </citation>
    <scope>NUCLEOTIDE SEQUENCE [LARGE SCALE GENOMIC DNA]</scope>
    <source>
        <strain evidence="10">cv. Huhao1</strain>
        <tissue evidence="9">Leaf</tissue>
    </source>
</reference>
<keyword evidence="3 7" id="KW-1133">Transmembrane helix</keyword>
<organism evidence="9 10">
    <name type="scientific">Artemisia annua</name>
    <name type="common">Sweet wormwood</name>
    <dbReference type="NCBI Taxonomy" id="35608"/>
    <lineage>
        <taxon>Eukaryota</taxon>
        <taxon>Viridiplantae</taxon>
        <taxon>Streptophyta</taxon>
        <taxon>Embryophyta</taxon>
        <taxon>Tracheophyta</taxon>
        <taxon>Spermatophyta</taxon>
        <taxon>Magnoliopsida</taxon>
        <taxon>eudicotyledons</taxon>
        <taxon>Gunneridae</taxon>
        <taxon>Pentapetalae</taxon>
        <taxon>asterids</taxon>
        <taxon>campanulids</taxon>
        <taxon>Asterales</taxon>
        <taxon>Asteraceae</taxon>
        <taxon>Asteroideae</taxon>
        <taxon>Anthemideae</taxon>
        <taxon>Artemisiinae</taxon>
        <taxon>Artemisia</taxon>
    </lineage>
</organism>
<name>A0A2U1KYT1_ARTAN</name>
<feature type="compositionally biased region" description="Basic and acidic residues" evidence="6">
    <location>
        <begin position="616"/>
        <end position="629"/>
    </location>
</feature>
<feature type="coiled-coil region" evidence="5">
    <location>
        <begin position="403"/>
        <end position="430"/>
    </location>
</feature>
<proteinExistence type="predicted"/>
<evidence type="ECO:0000256" key="2">
    <source>
        <dbReference type="ARBA" id="ARBA00022692"/>
    </source>
</evidence>
<protein>
    <recommendedName>
        <fullName evidence="8">GTD-binding domain-containing protein</fullName>
    </recommendedName>
</protein>
<dbReference type="InterPro" id="IPR007656">
    <property type="entry name" value="GTD-bd"/>
</dbReference>
<dbReference type="PANTHER" id="PTHR31448">
    <property type="entry name" value="MYOSIN-BINDING PROTEIN 2"/>
    <property type="match status" value="1"/>
</dbReference>
<keyword evidence="10" id="KW-1185">Reference proteome</keyword>
<sequence>MSKRTFRMFVEEELGEFPHFVVGAILEWFLIVSLFIDGFLAFLSHRFAMVFQLDPPCVLCTRIDQSLTGTNPSSYYNNSICESHKKDISSLAYCHVHRKLSDIRTMCDGCLLSFQTEKETDSSDTKKSVDKKESNVNKNGDRKIKLKPVKTGKDTDGNTQVVEMSKCSCCGESFKPRNSSKMFVRTPNIRASAFGHALSPRAPLTPIGWRHDDAKNVELPHIRYTELKFISDNAPDVPQDSYGSNNTDPKVVKEDMKSTTTPLLPDSEELNDACTTPRFGKGNKFYGVPLSDSVSANSPRFANKLSKKIPFEKLDLTSDTNDDGHDEGDCIVHHYKRQVRADRRMLMVLYQELNEERSASAVAANNSMAMITRLQAEKASIEMEALQYHRMMEEQAEYDQEAIQILKDMLIQKEKDINSMEIELESYRNKYGVIKKGESDDKFKTETSQLSGMLNDLENLIESSTRDTNDDGHDEGDCIVHHYKRQVRADRRMLMVLYQELNEERSASAVAANNSMAMITRLQAEKASIEMEALQYHRMMEEQAEYDQEAIQILKDMLIQKEKDINSMEIELESYRNKYGVIKKGESDDKFKTETSQLSGMLNDLENLIESSTRGGNHDNKDRGEEKKATLEREMSLIKEKMSVIEADRGYLKSASMKLRKGDERADLLSEIAQNLRKLRT</sequence>
<dbReference type="GO" id="GO:0016020">
    <property type="term" value="C:membrane"/>
    <property type="evidence" value="ECO:0007669"/>
    <property type="project" value="UniProtKB-SubCell"/>
</dbReference>
<evidence type="ECO:0000259" key="8">
    <source>
        <dbReference type="PROSITE" id="PS51775"/>
    </source>
</evidence>
<feature type="transmembrane region" description="Helical" evidence="7">
    <location>
        <begin position="20"/>
        <end position="43"/>
    </location>
</feature>
<evidence type="ECO:0000256" key="5">
    <source>
        <dbReference type="SAM" id="Coils"/>
    </source>
</evidence>
<evidence type="ECO:0000256" key="4">
    <source>
        <dbReference type="ARBA" id="ARBA00023136"/>
    </source>
</evidence>
<dbReference type="PANTHER" id="PTHR31448:SF38">
    <property type="entry name" value="MYOSIN-BINDING PROTEIN"/>
    <property type="match status" value="1"/>
</dbReference>
<feature type="region of interest" description="Disordered" evidence="6">
    <location>
        <begin position="610"/>
        <end position="629"/>
    </location>
</feature>